<evidence type="ECO:0000313" key="1">
    <source>
        <dbReference type="EMBL" id="CQR70842.1"/>
    </source>
</evidence>
<dbReference type="InterPro" id="IPR036412">
    <property type="entry name" value="HAD-like_sf"/>
</dbReference>
<dbReference type="Proteomes" id="UP000049855">
    <property type="component" value="Unassembled WGS sequence"/>
</dbReference>
<dbReference type="RefSeq" id="WP_021169562.1">
    <property type="nucleotide sequence ID" value="NZ_CTRP01000003.1"/>
</dbReference>
<protein>
    <submittedName>
        <fullName evidence="1">Hydrolase, haloacid dehalogenase-like family</fullName>
    </submittedName>
</protein>
<keyword evidence="1" id="KW-0378">Hydrolase</keyword>
<reference evidence="2" key="1">
    <citation type="submission" date="2015-03" db="EMBL/GenBank/DDBJ databases">
        <authorList>
            <person name="Nijsse Bart"/>
        </authorList>
    </citation>
    <scope>NUCLEOTIDE SEQUENCE [LARGE SCALE GENOMIC DNA]</scope>
</reference>
<dbReference type="SUPFAM" id="SSF56784">
    <property type="entry name" value="HAD-like"/>
    <property type="match status" value="1"/>
</dbReference>
<dbReference type="PANTHER" id="PTHR43434">
    <property type="entry name" value="PHOSPHOGLYCOLATE PHOSPHATASE"/>
    <property type="match status" value="1"/>
</dbReference>
<organism evidence="1 2">
    <name type="scientific">Sporomusa ovata</name>
    <dbReference type="NCBI Taxonomy" id="2378"/>
    <lineage>
        <taxon>Bacteria</taxon>
        <taxon>Bacillati</taxon>
        <taxon>Bacillota</taxon>
        <taxon>Negativicutes</taxon>
        <taxon>Selenomonadales</taxon>
        <taxon>Sporomusaceae</taxon>
        <taxon>Sporomusa</taxon>
    </lineage>
</organism>
<keyword evidence="2" id="KW-1185">Reference proteome</keyword>
<dbReference type="GO" id="GO:0006281">
    <property type="term" value="P:DNA repair"/>
    <property type="evidence" value="ECO:0007669"/>
    <property type="project" value="TreeGrafter"/>
</dbReference>
<dbReference type="GO" id="GO:0008967">
    <property type="term" value="F:phosphoglycolate phosphatase activity"/>
    <property type="evidence" value="ECO:0007669"/>
    <property type="project" value="TreeGrafter"/>
</dbReference>
<evidence type="ECO:0000313" key="2">
    <source>
        <dbReference type="Proteomes" id="UP000049855"/>
    </source>
</evidence>
<name>A0A0U1KTT6_9FIRM</name>
<dbReference type="InterPro" id="IPR023198">
    <property type="entry name" value="PGP-like_dom2"/>
</dbReference>
<accession>A0A0U1KTT6</accession>
<sequence>MKILFWDIDGTLIRTAKAGLYAFAQATTELWGRALEFDTLATAGMTDNFIARQIIEVSSGREASLSEIDCLCRRYEELLPRELVARKGLILPEVANILACLHERDDYKLLLLTGNSKMGAQIKLKYFALDRYFDFASSAFAEQFERRSDIANNALKIVQANWGDPGQHKIYVIGDTPHDIECGRGIGAYTIGVATGSYSLTELQSLGPWWSIEVLPEAEIFATKLATSV</sequence>
<dbReference type="SFLD" id="SFLDG01129">
    <property type="entry name" value="C1.5:_HAD__Beta-PGM__Phosphata"/>
    <property type="match status" value="1"/>
</dbReference>
<dbReference type="Pfam" id="PF13419">
    <property type="entry name" value="HAD_2"/>
    <property type="match status" value="1"/>
</dbReference>
<proteinExistence type="predicted"/>
<dbReference type="AlphaFoldDB" id="A0A0U1KTT6"/>
<dbReference type="EMBL" id="CTRP01000003">
    <property type="protein sequence ID" value="CQR70842.1"/>
    <property type="molecule type" value="Genomic_DNA"/>
</dbReference>
<gene>
    <name evidence="1" type="ORF">SpAn4DRAFT_1820</name>
</gene>
<dbReference type="InterPro" id="IPR023214">
    <property type="entry name" value="HAD_sf"/>
</dbReference>
<dbReference type="SFLD" id="SFLDS00003">
    <property type="entry name" value="Haloacid_Dehalogenase"/>
    <property type="match status" value="1"/>
</dbReference>
<dbReference type="PANTHER" id="PTHR43434:SF1">
    <property type="entry name" value="PHOSPHOGLYCOLATE PHOSPHATASE"/>
    <property type="match status" value="1"/>
</dbReference>
<dbReference type="GO" id="GO:0005829">
    <property type="term" value="C:cytosol"/>
    <property type="evidence" value="ECO:0007669"/>
    <property type="project" value="TreeGrafter"/>
</dbReference>
<dbReference type="Gene3D" id="1.10.150.240">
    <property type="entry name" value="Putative phosphatase, domain 2"/>
    <property type="match status" value="1"/>
</dbReference>
<dbReference type="InterPro" id="IPR050155">
    <property type="entry name" value="HAD-like_hydrolase_sf"/>
</dbReference>
<dbReference type="Gene3D" id="3.40.50.1000">
    <property type="entry name" value="HAD superfamily/HAD-like"/>
    <property type="match status" value="1"/>
</dbReference>
<dbReference type="InterPro" id="IPR041492">
    <property type="entry name" value="HAD_2"/>
</dbReference>